<proteinExistence type="predicted"/>
<evidence type="ECO:0000313" key="3">
    <source>
        <dbReference type="Proteomes" id="UP001066276"/>
    </source>
</evidence>
<feature type="transmembrane region" description="Helical" evidence="1">
    <location>
        <begin position="21"/>
        <end position="45"/>
    </location>
</feature>
<dbReference type="Proteomes" id="UP001066276">
    <property type="component" value="Chromosome 3_1"/>
</dbReference>
<keyword evidence="1" id="KW-1133">Transmembrane helix</keyword>
<keyword evidence="1" id="KW-0472">Membrane</keyword>
<keyword evidence="1" id="KW-0812">Transmembrane</keyword>
<protein>
    <submittedName>
        <fullName evidence="2">Uncharacterized protein</fullName>
    </submittedName>
</protein>
<dbReference type="AlphaFoldDB" id="A0AAV7U788"/>
<gene>
    <name evidence="2" type="ORF">NDU88_000345</name>
</gene>
<keyword evidence="3" id="KW-1185">Reference proteome</keyword>
<reference evidence="2" key="1">
    <citation type="journal article" date="2022" name="bioRxiv">
        <title>Sequencing and chromosome-scale assembly of the giantPleurodeles waltlgenome.</title>
        <authorList>
            <person name="Brown T."/>
            <person name="Elewa A."/>
            <person name="Iarovenko S."/>
            <person name="Subramanian E."/>
            <person name="Araus A.J."/>
            <person name="Petzold A."/>
            <person name="Susuki M."/>
            <person name="Suzuki K.-i.T."/>
            <person name="Hayashi T."/>
            <person name="Toyoda A."/>
            <person name="Oliveira C."/>
            <person name="Osipova E."/>
            <person name="Leigh N.D."/>
            <person name="Simon A."/>
            <person name="Yun M.H."/>
        </authorList>
    </citation>
    <scope>NUCLEOTIDE SEQUENCE</scope>
    <source>
        <strain evidence="2">20211129_DDA</strain>
        <tissue evidence="2">Liver</tissue>
    </source>
</reference>
<organism evidence="2 3">
    <name type="scientific">Pleurodeles waltl</name>
    <name type="common">Iberian ribbed newt</name>
    <dbReference type="NCBI Taxonomy" id="8319"/>
    <lineage>
        <taxon>Eukaryota</taxon>
        <taxon>Metazoa</taxon>
        <taxon>Chordata</taxon>
        <taxon>Craniata</taxon>
        <taxon>Vertebrata</taxon>
        <taxon>Euteleostomi</taxon>
        <taxon>Amphibia</taxon>
        <taxon>Batrachia</taxon>
        <taxon>Caudata</taxon>
        <taxon>Salamandroidea</taxon>
        <taxon>Salamandridae</taxon>
        <taxon>Pleurodelinae</taxon>
        <taxon>Pleurodeles</taxon>
    </lineage>
</organism>
<name>A0AAV7U788_PLEWA</name>
<accession>A0AAV7U788</accession>
<feature type="transmembrane region" description="Helical" evidence="1">
    <location>
        <begin position="76"/>
        <end position="102"/>
    </location>
</feature>
<comment type="caution">
    <text evidence="2">The sequence shown here is derived from an EMBL/GenBank/DDBJ whole genome shotgun (WGS) entry which is preliminary data.</text>
</comment>
<dbReference type="EMBL" id="JANPWB010000005">
    <property type="protein sequence ID" value="KAJ1183527.1"/>
    <property type="molecule type" value="Genomic_DNA"/>
</dbReference>
<evidence type="ECO:0000313" key="2">
    <source>
        <dbReference type="EMBL" id="KAJ1183527.1"/>
    </source>
</evidence>
<evidence type="ECO:0000256" key="1">
    <source>
        <dbReference type="SAM" id="Phobius"/>
    </source>
</evidence>
<feature type="transmembrane region" description="Helical" evidence="1">
    <location>
        <begin position="51"/>
        <end position="69"/>
    </location>
</feature>
<sequence length="186" mass="18544">MPLALMGQRCLLWRCPVQRCLWLRGPLPVTQLLAVLSGPAGLVLAVLSGRAGLVLAVLSGPAGLVLAVLSGPAVQVLAVLSGPAGLVLAVLSGPAGLVLAVLSGPEGLVLSVLSGPVGLVAVASWPAGQVLAVDSTVLLFPDLLTFLWPFPTLEGVPADSTLPPVCGGAALVAGVFPLSCRALANF</sequence>